<evidence type="ECO:0000313" key="13">
    <source>
        <dbReference type="Proteomes" id="UP000051733"/>
    </source>
</evidence>
<dbReference type="Gene3D" id="3.40.50.300">
    <property type="entry name" value="P-loop containing nucleotide triphosphate hydrolases"/>
    <property type="match status" value="1"/>
</dbReference>
<keyword evidence="11" id="KW-0479">Metal-binding</keyword>
<dbReference type="STRING" id="1423813.FC26_GL001757"/>
<dbReference type="Pfam" id="PF01202">
    <property type="entry name" value="SKI"/>
    <property type="match status" value="1"/>
</dbReference>
<name>A0A0R2A4S9_9LACO</name>
<dbReference type="SUPFAM" id="SSF52540">
    <property type="entry name" value="P-loop containing nucleoside triphosphate hydrolases"/>
    <property type="match status" value="1"/>
</dbReference>
<dbReference type="CDD" id="cd00464">
    <property type="entry name" value="SK"/>
    <property type="match status" value="1"/>
</dbReference>
<organism evidence="12 13">
    <name type="scientific">Paucilactobacillus vaccinostercus DSM 20634</name>
    <dbReference type="NCBI Taxonomy" id="1423813"/>
    <lineage>
        <taxon>Bacteria</taxon>
        <taxon>Bacillati</taxon>
        <taxon>Bacillota</taxon>
        <taxon>Bacilli</taxon>
        <taxon>Lactobacillales</taxon>
        <taxon>Lactobacillaceae</taxon>
        <taxon>Paucilactobacillus</taxon>
    </lineage>
</organism>
<evidence type="ECO:0000256" key="3">
    <source>
        <dbReference type="ARBA" id="ARBA00012154"/>
    </source>
</evidence>
<dbReference type="EMBL" id="AYYY01000025">
    <property type="protein sequence ID" value="KRM61679.1"/>
    <property type="molecule type" value="Genomic_DNA"/>
</dbReference>
<dbReference type="PRINTS" id="PR01100">
    <property type="entry name" value="SHIKIMTKNASE"/>
</dbReference>
<dbReference type="EC" id="2.7.1.71" evidence="3 11"/>
<comment type="function">
    <text evidence="11">Catalyzes the specific phosphorylation of the 3-hydroxyl group of shikimic acid using ATP as a cosubstrate.</text>
</comment>
<feature type="binding site" evidence="11">
    <location>
        <position position="34"/>
    </location>
    <ligand>
        <name>substrate</name>
    </ligand>
</feature>
<dbReference type="InterPro" id="IPR027417">
    <property type="entry name" value="P-loop_NTPase"/>
</dbReference>
<dbReference type="InterPro" id="IPR023000">
    <property type="entry name" value="Shikimate_kinase_CS"/>
</dbReference>
<evidence type="ECO:0000256" key="8">
    <source>
        <dbReference type="ARBA" id="ARBA00022840"/>
    </source>
</evidence>
<dbReference type="GO" id="GO:0004765">
    <property type="term" value="F:shikimate kinase activity"/>
    <property type="evidence" value="ECO:0007669"/>
    <property type="project" value="UniProtKB-UniRule"/>
</dbReference>
<dbReference type="RefSeq" id="WP_057779035.1">
    <property type="nucleotide sequence ID" value="NZ_AYYY01000025.1"/>
</dbReference>
<dbReference type="GO" id="GO:0000287">
    <property type="term" value="F:magnesium ion binding"/>
    <property type="evidence" value="ECO:0007669"/>
    <property type="project" value="UniProtKB-UniRule"/>
</dbReference>
<dbReference type="PATRIC" id="fig|1423813.3.peg.1784"/>
<comment type="caution">
    <text evidence="12">The sequence shown here is derived from an EMBL/GenBank/DDBJ whole genome shotgun (WGS) entry which is preliminary data.</text>
</comment>
<feature type="binding site" evidence="11">
    <location>
        <position position="16"/>
    </location>
    <ligand>
        <name>Mg(2+)</name>
        <dbReference type="ChEBI" id="CHEBI:18420"/>
    </ligand>
</feature>
<comment type="similarity">
    <text evidence="2 11">Belongs to the shikimate kinase family.</text>
</comment>
<keyword evidence="5 11" id="KW-0808">Transferase</keyword>
<keyword evidence="7 11" id="KW-0418">Kinase</keyword>
<dbReference type="GO" id="GO:0005829">
    <property type="term" value="C:cytosol"/>
    <property type="evidence" value="ECO:0007669"/>
    <property type="project" value="TreeGrafter"/>
</dbReference>
<keyword evidence="11" id="KW-0460">Magnesium</keyword>
<evidence type="ECO:0000256" key="10">
    <source>
        <dbReference type="ARBA" id="ARBA00048567"/>
    </source>
</evidence>
<dbReference type="HAMAP" id="MF_00109">
    <property type="entry name" value="Shikimate_kinase"/>
    <property type="match status" value="1"/>
</dbReference>
<dbReference type="PANTHER" id="PTHR21087:SF16">
    <property type="entry name" value="SHIKIMATE KINASE 1, CHLOROPLASTIC"/>
    <property type="match status" value="1"/>
</dbReference>
<keyword evidence="8 11" id="KW-0067">ATP-binding</keyword>
<evidence type="ECO:0000313" key="12">
    <source>
        <dbReference type="EMBL" id="KRM61679.1"/>
    </source>
</evidence>
<reference evidence="12 13" key="1">
    <citation type="journal article" date="2015" name="Genome Announc.">
        <title>Expanding the biotechnology potential of lactobacilli through comparative genomics of 213 strains and associated genera.</title>
        <authorList>
            <person name="Sun Z."/>
            <person name="Harris H.M."/>
            <person name="McCann A."/>
            <person name="Guo C."/>
            <person name="Argimon S."/>
            <person name="Zhang W."/>
            <person name="Yang X."/>
            <person name="Jeffery I.B."/>
            <person name="Cooney J.C."/>
            <person name="Kagawa T.F."/>
            <person name="Liu W."/>
            <person name="Song Y."/>
            <person name="Salvetti E."/>
            <person name="Wrobel A."/>
            <person name="Rasinkangas P."/>
            <person name="Parkhill J."/>
            <person name="Rea M.C."/>
            <person name="O'Sullivan O."/>
            <person name="Ritari J."/>
            <person name="Douillard F.P."/>
            <person name="Paul Ross R."/>
            <person name="Yang R."/>
            <person name="Briner A.E."/>
            <person name="Felis G.E."/>
            <person name="de Vos W.M."/>
            <person name="Barrangou R."/>
            <person name="Klaenhammer T.R."/>
            <person name="Caufield P.W."/>
            <person name="Cui Y."/>
            <person name="Zhang H."/>
            <person name="O'Toole P.W."/>
        </authorList>
    </citation>
    <scope>NUCLEOTIDE SEQUENCE [LARGE SCALE GENOMIC DNA]</scope>
    <source>
        <strain evidence="12 13">DSM 20634</strain>
    </source>
</reference>
<feature type="binding site" evidence="11">
    <location>
        <position position="118"/>
    </location>
    <ligand>
        <name>ATP</name>
        <dbReference type="ChEBI" id="CHEBI:30616"/>
    </ligand>
</feature>
<comment type="catalytic activity">
    <reaction evidence="10 11">
        <text>shikimate + ATP = 3-phosphoshikimate + ADP + H(+)</text>
        <dbReference type="Rhea" id="RHEA:13121"/>
        <dbReference type="ChEBI" id="CHEBI:15378"/>
        <dbReference type="ChEBI" id="CHEBI:30616"/>
        <dbReference type="ChEBI" id="CHEBI:36208"/>
        <dbReference type="ChEBI" id="CHEBI:145989"/>
        <dbReference type="ChEBI" id="CHEBI:456216"/>
        <dbReference type="EC" id="2.7.1.71"/>
    </reaction>
</comment>
<keyword evidence="13" id="KW-1185">Reference proteome</keyword>
<protein>
    <recommendedName>
        <fullName evidence="3 11">Shikimate kinase</fullName>
        <shortName evidence="11">SK</shortName>
        <ecNumber evidence="3 11">2.7.1.71</ecNumber>
    </recommendedName>
</protein>
<evidence type="ECO:0000256" key="5">
    <source>
        <dbReference type="ARBA" id="ARBA00022679"/>
    </source>
</evidence>
<dbReference type="GO" id="GO:0005524">
    <property type="term" value="F:ATP binding"/>
    <property type="evidence" value="ECO:0007669"/>
    <property type="project" value="UniProtKB-UniRule"/>
</dbReference>
<comment type="subunit">
    <text evidence="11">Monomer.</text>
</comment>
<dbReference type="AlphaFoldDB" id="A0A0R2A4S9"/>
<feature type="binding site" evidence="11">
    <location>
        <begin position="12"/>
        <end position="17"/>
    </location>
    <ligand>
        <name>ATP</name>
        <dbReference type="ChEBI" id="CHEBI:30616"/>
    </ligand>
</feature>
<evidence type="ECO:0000256" key="9">
    <source>
        <dbReference type="ARBA" id="ARBA00023141"/>
    </source>
</evidence>
<feature type="binding site" evidence="11">
    <location>
        <position position="136"/>
    </location>
    <ligand>
        <name>substrate</name>
    </ligand>
</feature>
<dbReference type="GO" id="GO:0009423">
    <property type="term" value="P:chorismate biosynthetic process"/>
    <property type="evidence" value="ECO:0007669"/>
    <property type="project" value="UniProtKB-UniRule"/>
</dbReference>
<keyword evidence="11" id="KW-0963">Cytoplasm</keyword>
<dbReference type="OrthoDB" id="9800332at2"/>
<keyword evidence="4 11" id="KW-0028">Amino-acid biosynthesis</keyword>
<dbReference type="PANTHER" id="PTHR21087">
    <property type="entry name" value="SHIKIMATE KINASE"/>
    <property type="match status" value="1"/>
</dbReference>
<dbReference type="InterPro" id="IPR000623">
    <property type="entry name" value="Shikimate_kinase/TSH1"/>
</dbReference>
<dbReference type="UniPathway" id="UPA00053">
    <property type="reaction ID" value="UER00088"/>
</dbReference>
<proteinExistence type="inferred from homology"/>
<feature type="binding site" evidence="11">
    <location>
        <position position="79"/>
    </location>
    <ligand>
        <name>substrate</name>
    </ligand>
</feature>
<evidence type="ECO:0000256" key="11">
    <source>
        <dbReference type="HAMAP-Rule" id="MF_00109"/>
    </source>
</evidence>
<comment type="cofactor">
    <cofactor evidence="11">
        <name>Mg(2+)</name>
        <dbReference type="ChEBI" id="CHEBI:18420"/>
    </cofactor>
    <text evidence="11">Binds 1 Mg(2+) ion per subunit.</text>
</comment>
<evidence type="ECO:0000256" key="7">
    <source>
        <dbReference type="ARBA" id="ARBA00022777"/>
    </source>
</evidence>
<evidence type="ECO:0000256" key="2">
    <source>
        <dbReference type="ARBA" id="ARBA00006997"/>
    </source>
</evidence>
<keyword evidence="9 11" id="KW-0057">Aromatic amino acid biosynthesis</keyword>
<gene>
    <name evidence="11" type="primary">aroK</name>
    <name evidence="12" type="ORF">FC26_GL001757</name>
</gene>
<comment type="caution">
    <text evidence="11">Lacks conserved residue(s) required for the propagation of feature annotation.</text>
</comment>
<dbReference type="Proteomes" id="UP000051733">
    <property type="component" value="Unassembled WGS sequence"/>
</dbReference>
<evidence type="ECO:0000256" key="4">
    <source>
        <dbReference type="ARBA" id="ARBA00022605"/>
    </source>
</evidence>
<dbReference type="PROSITE" id="PS01128">
    <property type="entry name" value="SHIKIMATE_KINASE"/>
    <property type="match status" value="1"/>
</dbReference>
<evidence type="ECO:0000256" key="1">
    <source>
        <dbReference type="ARBA" id="ARBA00004842"/>
    </source>
</evidence>
<dbReference type="GO" id="GO:0009073">
    <property type="term" value="P:aromatic amino acid family biosynthetic process"/>
    <property type="evidence" value="ECO:0007669"/>
    <property type="project" value="UniProtKB-KW"/>
</dbReference>
<sequence>MTDKVVLIGFMGAGKTTVGARMAAQLDTYQHDLDQIIEQHLGESIQNFFAREGEAAFRTLEAQVLDRQLAEIGVLSTGGGVVMTPTSRQLLQRTATPVVYLRTQPEELLRRLQGDSQRPLLKQMDREGFMALWRYREPLYQAAADVVVDTDGLTIDQIVTLISKRLEQN</sequence>
<feature type="binding site" evidence="11">
    <location>
        <position position="58"/>
    </location>
    <ligand>
        <name>substrate</name>
    </ligand>
</feature>
<dbReference type="GO" id="GO:0008652">
    <property type="term" value="P:amino acid biosynthetic process"/>
    <property type="evidence" value="ECO:0007669"/>
    <property type="project" value="UniProtKB-KW"/>
</dbReference>
<evidence type="ECO:0000256" key="6">
    <source>
        <dbReference type="ARBA" id="ARBA00022741"/>
    </source>
</evidence>
<accession>A0A0R2A4S9</accession>
<comment type="pathway">
    <text evidence="1 11">Metabolic intermediate biosynthesis; chorismate biosynthesis; chorismate from D-erythrose 4-phosphate and phosphoenolpyruvate: step 5/7.</text>
</comment>
<comment type="subcellular location">
    <subcellularLocation>
        <location evidence="11">Cytoplasm</location>
    </subcellularLocation>
</comment>
<keyword evidence="6 11" id="KW-0547">Nucleotide-binding</keyword>
<dbReference type="InterPro" id="IPR031322">
    <property type="entry name" value="Shikimate/glucono_kinase"/>
</dbReference>